<reference evidence="1 2" key="1">
    <citation type="submission" date="2021-03" db="EMBL/GenBank/DDBJ databases">
        <title>Enterococcal diversity collection.</title>
        <authorList>
            <person name="Gilmore M.S."/>
            <person name="Schwartzman J."/>
            <person name="Van Tyne D."/>
            <person name="Martin M."/>
            <person name="Earl A.M."/>
            <person name="Manson A.L."/>
            <person name="Straub T."/>
            <person name="Salamzade R."/>
            <person name="Saavedra J."/>
            <person name="Lebreton F."/>
            <person name="Prichula J."/>
            <person name="Schaufler K."/>
            <person name="Gaca A."/>
            <person name="Sgardioli B."/>
            <person name="Wagenaar J."/>
            <person name="Strong T."/>
        </authorList>
    </citation>
    <scope>NUCLEOTIDE SEQUENCE [LARGE SCALE GENOMIC DNA]</scope>
    <source>
        <strain evidence="1 2">MJM16</strain>
    </source>
</reference>
<protein>
    <submittedName>
        <fullName evidence="1">Uncharacterized protein</fullName>
    </submittedName>
</protein>
<proteinExistence type="predicted"/>
<gene>
    <name evidence="1" type="ORF">JZO85_00770</name>
</gene>
<dbReference type="Proteomes" id="UP000664495">
    <property type="component" value="Unassembled WGS sequence"/>
</dbReference>
<keyword evidence="2" id="KW-1185">Reference proteome</keyword>
<evidence type="ECO:0000313" key="2">
    <source>
        <dbReference type="Proteomes" id="UP000664495"/>
    </source>
</evidence>
<evidence type="ECO:0000313" key="1">
    <source>
        <dbReference type="EMBL" id="MBO0450780.1"/>
    </source>
</evidence>
<comment type="caution">
    <text evidence="1">The sequence shown here is derived from an EMBL/GenBank/DDBJ whole genome shotgun (WGS) entry which is preliminary data.</text>
</comment>
<accession>A0ABS3HCY3</accession>
<sequence>MSAPVRKHHQVSKTRGLFTTGNHFNSRRKIDTNLQNDDFAIAFGSDKVRILKMYNCSAMVEYANLERTVISFDNLVKCK</sequence>
<dbReference type="EMBL" id="JAFLVR010000001">
    <property type="protein sequence ID" value="MBO0450780.1"/>
    <property type="molecule type" value="Genomic_DNA"/>
</dbReference>
<dbReference type="RefSeq" id="WP_207106592.1">
    <property type="nucleotide sequence ID" value="NZ_JAFLVR010000001.1"/>
</dbReference>
<organism evidence="1 2">
    <name type="scientific">Candidatus Enterococcus murrayae</name>
    <dbReference type="NCBI Taxonomy" id="2815321"/>
    <lineage>
        <taxon>Bacteria</taxon>
        <taxon>Bacillati</taxon>
        <taxon>Bacillota</taxon>
        <taxon>Bacilli</taxon>
        <taxon>Lactobacillales</taxon>
        <taxon>Enterococcaceae</taxon>
        <taxon>Enterococcus</taxon>
    </lineage>
</organism>
<name>A0ABS3HCY3_9ENTE</name>